<protein>
    <recommendedName>
        <fullName evidence="1">Glycosyl transferase family 1 domain-containing protein</fullName>
    </recommendedName>
</protein>
<dbReference type="Gene3D" id="3.40.50.2000">
    <property type="entry name" value="Glycogen Phosphorylase B"/>
    <property type="match status" value="2"/>
</dbReference>
<sequence length="367" mass="41817">MKILFITATYLPTINGVSYQINILKKALEKKGHVVFILAPSFPGFSDREKNIIRFPSIPNPLVKQYPIGIPLVPIKRIKKINPDVVHTHHPFIFGQFGKTISEKLSIPLFFTAHTQYGQYLDYYLPIGKEFTSKLLTKNLKDLSKKCFKVICPSKQSQEKMNSLGIKNTIIINNSIEDDFFRKPSKKNLLQPTIVFTGRLEKEKNLFFLIKICKELKKLMPNFRMLIIGYGSLMDSLHNKIRKYQLEANVLLTGEVNRQLLPDIYKGSHLFLTTSISEVMPLTIIESLSNGVPIIALEKSGLEEIVINGKTGYLIKANQRLIAEKISELFSKPKLLKKLSENAYKHAVNFSVSNKVSELEKIYTSSK</sequence>
<reference evidence="2 3" key="1">
    <citation type="journal article" date="2016" name="Nat. Commun.">
        <title>Thousands of microbial genomes shed light on interconnected biogeochemical processes in an aquifer system.</title>
        <authorList>
            <person name="Anantharaman K."/>
            <person name="Brown C.T."/>
            <person name="Hug L.A."/>
            <person name="Sharon I."/>
            <person name="Castelle C.J."/>
            <person name="Probst A.J."/>
            <person name="Thomas B.C."/>
            <person name="Singh A."/>
            <person name="Wilkins M.J."/>
            <person name="Karaoz U."/>
            <person name="Brodie E.L."/>
            <person name="Williams K.H."/>
            <person name="Hubbard S.S."/>
            <person name="Banfield J.F."/>
        </authorList>
    </citation>
    <scope>NUCLEOTIDE SEQUENCE [LARGE SCALE GENOMIC DNA]</scope>
</reference>
<dbReference type="Pfam" id="PF00534">
    <property type="entry name" value="Glycos_transf_1"/>
    <property type="match status" value="1"/>
</dbReference>
<comment type="caution">
    <text evidence="2">The sequence shown here is derived from an EMBL/GenBank/DDBJ whole genome shotgun (WGS) entry which is preliminary data.</text>
</comment>
<dbReference type="GO" id="GO:0016757">
    <property type="term" value="F:glycosyltransferase activity"/>
    <property type="evidence" value="ECO:0007669"/>
    <property type="project" value="InterPro"/>
</dbReference>
<name>A0A1F7X0S0_9BACT</name>
<dbReference type="Proteomes" id="UP000179219">
    <property type="component" value="Unassembled WGS sequence"/>
</dbReference>
<dbReference type="InterPro" id="IPR050194">
    <property type="entry name" value="Glycosyltransferase_grp1"/>
</dbReference>
<organism evidence="2 3">
    <name type="scientific">Candidatus Woesebacteria bacterium RBG_13_34_9</name>
    <dbReference type="NCBI Taxonomy" id="1802477"/>
    <lineage>
        <taxon>Bacteria</taxon>
        <taxon>Candidatus Woeseibacteriota</taxon>
    </lineage>
</organism>
<accession>A0A1F7X0S0</accession>
<dbReference type="SUPFAM" id="SSF53756">
    <property type="entry name" value="UDP-Glycosyltransferase/glycogen phosphorylase"/>
    <property type="match status" value="1"/>
</dbReference>
<evidence type="ECO:0000313" key="2">
    <source>
        <dbReference type="EMBL" id="OGM08493.1"/>
    </source>
</evidence>
<evidence type="ECO:0000313" key="3">
    <source>
        <dbReference type="Proteomes" id="UP000179219"/>
    </source>
</evidence>
<gene>
    <name evidence="2" type="ORF">A2159_02710</name>
</gene>
<dbReference type="PANTHER" id="PTHR45947">
    <property type="entry name" value="SULFOQUINOVOSYL TRANSFERASE SQD2"/>
    <property type="match status" value="1"/>
</dbReference>
<dbReference type="AlphaFoldDB" id="A0A1F7X0S0"/>
<dbReference type="EMBL" id="MGFP01000047">
    <property type="protein sequence ID" value="OGM08493.1"/>
    <property type="molecule type" value="Genomic_DNA"/>
</dbReference>
<dbReference type="InterPro" id="IPR001296">
    <property type="entry name" value="Glyco_trans_1"/>
</dbReference>
<evidence type="ECO:0000259" key="1">
    <source>
        <dbReference type="Pfam" id="PF00534"/>
    </source>
</evidence>
<dbReference type="PANTHER" id="PTHR45947:SF3">
    <property type="entry name" value="SULFOQUINOVOSYL TRANSFERASE SQD2"/>
    <property type="match status" value="1"/>
</dbReference>
<feature type="domain" description="Glycosyl transferase family 1" evidence="1">
    <location>
        <begin position="179"/>
        <end position="346"/>
    </location>
</feature>
<proteinExistence type="predicted"/>